<evidence type="ECO:0000313" key="3">
    <source>
        <dbReference type="Proteomes" id="UP001500604"/>
    </source>
</evidence>
<sequence>MIKHYLNRLLGIWLLATAVIANSAVAETVDLSPYDTYEEATIYLSWYDEKRAEGSLLVLPCKSCSSKRFSVDDSIDIYQGNRLISFATLTPNRAYISNLTIDRKSQSLLTIRLPLQDELP</sequence>
<keyword evidence="1" id="KW-0732">Signal</keyword>
<protein>
    <submittedName>
        <fullName evidence="2">Uncharacterized protein</fullName>
    </submittedName>
</protein>
<feature type="signal peptide" evidence="1">
    <location>
        <begin position="1"/>
        <end position="26"/>
    </location>
</feature>
<gene>
    <name evidence="2" type="ORF">GCM10023116_18560</name>
</gene>
<organism evidence="2 3">
    <name type="scientific">Kistimonas scapharcae</name>
    <dbReference type="NCBI Taxonomy" id="1036133"/>
    <lineage>
        <taxon>Bacteria</taxon>
        <taxon>Pseudomonadati</taxon>
        <taxon>Pseudomonadota</taxon>
        <taxon>Gammaproteobacteria</taxon>
        <taxon>Oceanospirillales</taxon>
        <taxon>Endozoicomonadaceae</taxon>
        <taxon>Kistimonas</taxon>
    </lineage>
</organism>
<reference evidence="3" key="1">
    <citation type="journal article" date="2019" name="Int. J. Syst. Evol. Microbiol.">
        <title>The Global Catalogue of Microorganisms (GCM) 10K type strain sequencing project: providing services to taxonomists for standard genome sequencing and annotation.</title>
        <authorList>
            <consortium name="The Broad Institute Genomics Platform"/>
            <consortium name="The Broad Institute Genome Sequencing Center for Infectious Disease"/>
            <person name="Wu L."/>
            <person name="Ma J."/>
        </authorList>
    </citation>
    <scope>NUCLEOTIDE SEQUENCE [LARGE SCALE GENOMIC DNA]</scope>
    <source>
        <strain evidence="3">JCM 17805</strain>
    </source>
</reference>
<dbReference type="EMBL" id="BAABFL010000135">
    <property type="protein sequence ID" value="GAA4649582.1"/>
    <property type="molecule type" value="Genomic_DNA"/>
</dbReference>
<evidence type="ECO:0000313" key="2">
    <source>
        <dbReference type="EMBL" id="GAA4649582.1"/>
    </source>
</evidence>
<proteinExistence type="predicted"/>
<evidence type="ECO:0000256" key="1">
    <source>
        <dbReference type="SAM" id="SignalP"/>
    </source>
</evidence>
<keyword evidence="3" id="KW-1185">Reference proteome</keyword>
<accession>A0ABP8V185</accession>
<feature type="chain" id="PRO_5045714486" evidence="1">
    <location>
        <begin position="27"/>
        <end position="120"/>
    </location>
</feature>
<comment type="caution">
    <text evidence="2">The sequence shown here is derived from an EMBL/GenBank/DDBJ whole genome shotgun (WGS) entry which is preliminary data.</text>
</comment>
<dbReference type="RefSeq" id="WP_345195471.1">
    <property type="nucleotide sequence ID" value="NZ_BAABFL010000135.1"/>
</dbReference>
<name>A0ABP8V185_9GAMM</name>
<dbReference type="Proteomes" id="UP001500604">
    <property type="component" value="Unassembled WGS sequence"/>
</dbReference>